<feature type="region of interest" description="Disordered" evidence="8">
    <location>
        <begin position="684"/>
        <end position="730"/>
    </location>
</feature>
<dbReference type="GO" id="GO:0006508">
    <property type="term" value="P:proteolysis"/>
    <property type="evidence" value="ECO:0007669"/>
    <property type="project" value="UniProtKB-KW"/>
</dbReference>
<keyword evidence="4" id="KW-0479">Metal-binding</keyword>
<evidence type="ECO:0000256" key="2">
    <source>
        <dbReference type="ARBA" id="ARBA00022574"/>
    </source>
</evidence>
<dbReference type="PRINTS" id="PR00320">
    <property type="entry name" value="GPROTEINBRPT"/>
</dbReference>
<keyword evidence="3" id="KW-0645">Protease</keyword>
<dbReference type="GO" id="GO:0046872">
    <property type="term" value="F:metal ion binding"/>
    <property type="evidence" value="ECO:0007669"/>
    <property type="project" value="UniProtKB-KW"/>
</dbReference>
<dbReference type="InterPro" id="IPR020472">
    <property type="entry name" value="WD40_PAC1"/>
</dbReference>
<feature type="repeat" description="WD" evidence="7">
    <location>
        <begin position="84"/>
        <end position="117"/>
    </location>
</feature>
<dbReference type="Pfam" id="PF01546">
    <property type="entry name" value="Peptidase_M20"/>
    <property type="match status" value="1"/>
</dbReference>
<gene>
    <name evidence="9" type="ORF">INT47_011670</name>
</gene>
<dbReference type="InterPro" id="IPR017149">
    <property type="entry name" value="GSH_degradosome_Dug2"/>
</dbReference>
<dbReference type="GO" id="GO:0008233">
    <property type="term" value="F:peptidase activity"/>
    <property type="evidence" value="ECO:0007669"/>
    <property type="project" value="UniProtKB-KW"/>
</dbReference>
<dbReference type="Pfam" id="PF00400">
    <property type="entry name" value="WD40"/>
    <property type="match status" value="5"/>
</dbReference>
<dbReference type="InterPro" id="IPR051458">
    <property type="entry name" value="Cyt/Met_Dipeptidase"/>
</dbReference>
<dbReference type="PROSITE" id="PS00678">
    <property type="entry name" value="WD_REPEATS_1"/>
    <property type="match status" value="2"/>
</dbReference>
<dbReference type="PROSITE" id="PS50294">
    <property type="entry name" value="WD_REPEATS_REGION"/>
    <property type="match status" value="3"/>
</dbReference>
<evidence type="ECO:0000256" key="3">
    <source>
        <dbReference type="ARBA" id="ARBA00022670"/>
    </source>
</evidence>
<feature type="region of interest" description="Disordered" evidence="8">
    <location>
        <begin position="1"/>
        <end position="23"/>
    </location>
</feature>
<dbReference type="Gene3D" id="2.130.10.10">
    <property type="entry name" value="YVTN repeat-like/Quinoprotein amine dehydrogenase"/>
    <property type="match status" value="2"/>
</dbReference>
<dbReference type="GO" id="GO:0006751">
    <property type="term" value="P:glutathione catabolic process"/>
    <property type="evidence" value="ECO:0007669"/>
    <property type="project" value="InterPro"/>
</dbReference>
<feature type="repeat" description="WD" evidence="7">
    <location>
        <begin position="222"/>
        <end position="268"/>
    </location>
</feature>
<feature type="compositionally biased region" description="Polar residues" evidence="8">
    <location>
        <begin position="692"/>
        <end position="706"/>
    </location>
</feature>
<comment type="caution">
    <text evidence="9">The sequence shown here is derived from an EMBL/GenBank/DDBJ whole genome shotgun (WGS) entry which is preliminary data.</text>
</comment>
<name>A0A8H7QJ32_9FUNG</name>
<evidence type="ECO:0000256" key="4">
    <source>
        <dbReference type="ARBA" id="ARBA00022723"/>
    </source>
</evidence>
<evidence type="ECO:0000256" key="6">
    <source>
        <dbReference type="ARBA" id="ARBA00022801"/>
    </source>
</evidence>
<dbReference type="PIRSF" id="PIRSF037237">
    <property type="entry name" value="Peptidase_WD_repeats_DUG2"/>
    <property type="match status" value="1"/>
</dbReference>
<reference evidence="9" key="1">
    <citation type="submission" date="2020-12" db="EMBL/GenBank/DDBJ databases">
        <title>Metabolic potential, ecology and presence of endohyphal bacteria is reflected in genomic diversity of Mucoromycotina.</title>
        <authorList>
            <person name="Muszewska A."/>
            <person name="Okrasinska A."/>
            <person name="Steczkiewicz K."/>
            <person name="Drgas O."/>
            <person name="Orlowska M."/>
            <person name="Perlinska-Lenart U."/>
            <person name="Aleksandrzak-Piekarczyk T."/>
            <person name="Szatraj K."/>
            <person name="Zielenkiewicz U."/>
            <person name="Pilsyk S."/>
            <person name="Malc E."/>
            <person name="Mieczkowski P."/>
            <person name="Kruszewska J.S."/>
            <person name="Biernat P."/>
            <person name="Pawlowska J."/>
        </authorList>
    </citation>
    <scope>NUCLEOTIDE SEQUENCE</scope>
    <source>
        <strain evidence="9">WA0000017839</strain>
    </source>
</reference>
<dbReference type="PANTHER" id="PTHR43270">
    <property type="entry name" value="BETA-ALA-HIS DIPEPTIDASE"/>
    <property type="match status" value="1"/>
</dbReference>
<dbReference type="InterPro" id="IPR002933">
    <property type="entry name" value="Peptidase_M20"/>
</dbReference>
<keyword evidence="2 7" id="KW-0853">WD repeat</keyword>
<dbReference type="OrthoDB" id="7832001at2759"/>
<feature type="repeat" description="WD" evidence="7">
    <location>
        <begin position="353"/>
        <end position="392"/>
    </location>
</feature>
<dbReference type="Gene3D" id="3.40.630.10">
    <property type="entry name" value="Zn peptidases"/>
    <property type="match status" value="2"/>
</dbReference>
<dbReference type="CDD" id="cd00200">
    <property type="entry name" value="WD40"/>
    <property type="match status" value="1"/>
</dbReference>
<keyword evidence="6" id="KW-0378">Hydrolase</keyword>
<dbReference type="Proteomes" id="UP000603453">
    <property type="component" value="Unassembled WGS sequence"/>
</dbReference>
<keyword evidence="10" id="KW-1185">Reference proteome</keyword>
<dbReference type="PANTHER" id="PTHR43270:SF8">
    <property type="entry name" value="DI- AND TRIPEPTIDASE DUG2-RELATED"/>
    <property type="match status" value="1"/>
</dbReference>
<dbReference type="AlphaFoldDB" id="A0A8H7QJ32"/>
<protein>
    <submittedName>
        <fullName evidence="9">Uncharacterized protein</fullName>
    </submittedName>
</protein>
<dbReference type="PROSITE" id="PS50082">
    <property type="entry name" value="WD_REPEATS_2"/>
    <property type="match status" value="4"/>
</dbReference>
<dbReference type="SUPFAM" id="SSF53187">
    <property type="entry name" value="Zn-dependent exopeptidases"/>
    <property type="match status" value="1"/>
</dbReference>
<dbReference type="EMBL" id="JAEPRD010000222">
    <property type="protein sequence ID" value="KAG2193649.1"/>
    <property type="molecule type" value="Genomic_DNA"/>
</dbReference>
<feature type="repeat" description="WD" evidence="7">
    <location>
        <begin position="314"/>
        <end position="344"/>
    </location>
</feature>
<evidence type="ECO:0000256" key="5">
    <source>
        <dbReference type="ARBA" id="ARBA00022737"/>
    </source>
</evidence>
<proteinExistence type="inferred from homology"/>
<dbReference type="SMART" id="SM00320">
    <property type="entry name" value="WD40"/>
    <property type="match status" value="7"/>
</dbReference>
<dbReference type="InterPro" id="IPR019775">
    <property type="entry name" value="WD40_repeat_CS"/>
</dbReference>
<dbReference type="Gene3D" id="3.30.70.360">
    <property type="match status" value="1"/>
</dbReference>
<dbReference type="InterPro" id="IPR015943">
    <property type="entry name" value="WD40/YVTN_repeat-like_dom_sf"/>
</dbReference>
<organism evidence="9 10">
    <name type="scientific">Mucor saturninus</name>
    <dbReference type="NCBI Taxonomy" id="64648"/>
    <lineage>
        <taxon>Eukaryota</taxon>
        <taxon>Fungi</taxon>
        <taxon>Fungi incertae sedis</taxon>
        <taxon>Mucoromycota</taxon>
        <taxon>Mucoromycotina</taxon>
        <taxon>Mucoromycetes</taxon>
        <taxon>Mucorales</taxon>
        <taxon>Mucorineae</taxon>
        <taxon>Mucoraceae</taxon>
        <taxon>Mucor</taxon>
    </lineage>
</organism>
<comment type="similarity">
    <text evidence="1">Belongs to the peptidase M20A family.</text>
</comment>
<dbReference type="InterPro" id="IPR036322">
    <property type="entry name" value="WD40_repeat_dom_sf"/>
</dbReference>
<dbReference type="SUPFAM" id="SSF50978">
    <property type="entry name" value="WD40 repeat-like"/>
    <property type="match status" value="1"/>
</dbReference>
<evidence type="ECO:0000256" key="1">
    <source>
        <dbReference type="ARBA" id="ARBA00006247"/>
    </source>
</evidence>
<evidence type="ECO:0000256" key="7">
    <source>
        <dbReference type="PROSITE-ProRule" id="PRU00221"/>
    </source>
</evidence>
<evidence type="ECO:0000256" key="8">
    <source>
        <dbReference type="SAM" id="MobiDB-lite"/>
    </source>
</evidence>
<keyword evidence="5" id="KW-0677">Repeat</keyword>
<feature type="compositionally biased region" description="Low complexity" evidence="8">
    <location>
        <begin position="710"/>
        <end position="729"/>
    </location>
</feature>
<sequence>MTVSPPRSPSNVRSPISRPNSSIGDNISKKLEQKLDTRCIHTITQEDNNSVLSLATSEKYVFSGSQGSKIHVWDLATFQLVTVFEGHCGSVLGLTLSDDQQWLFSCSGDGTVRVWDIGRLKCSHIIRSCHDVGDIFSIVYTEKSHLLFFGCQNTSIQWYDFDHQQQDGHSVAITQESSHTQKSQFFKLFHDLGLDAKQHHDYLFKEEDDLVQCVIKTNQVRSNAHDGYVYCMASSNNIPNVEGEVLITGSGDGNIKIWTIQNKTVTHYQTLTGGDPDRGILSLTISDDGYLFCGVQGGHVQIWDLETYQLIRSVVAHSDDVLSVMAHDSGFISASADGIIKFWNDCFDLTELVDDHSGIILSMAKSNDYLITGSSDHSIKIWDVPSSKVVSSPEQFRRNNNGKDDCSSCDLLLYVLEKWVAIRTVSGNPQYLEECRRGARFFKNILQQLGAKSQLIPGATGRNPLIYAKFSANSTQFRNKSQDQQVPTVLFYGHYDVIAAENEKNEWLQDPFKLSGLNGYLYGRGTSDNKGPILASVFAVHELLKEGLLNVNVIFLIEGEEESGSHGFLEALAKHQNLFENIDLIILSNSYWLGEDVPCITYGLRGVIHASVTVTSPLADLHSGVEGGAVSEPLIDLIHVLGRLVDDDKKVLIPEFYDDVLPVSEAEEKLYDPIISWLKSSKSQPMSKSRSQHSCITTPSMSSEANSRYEGSNSGGSDDESVSSSGNNDQTCEQIKNQLMSRWRYPTLTVHKIDVPIINPTIISHYATSAVSMRIVPNQGITEICDAFKMYVRKIFERLKSDNRISVKYLYNKVFVCVCVSKFTNACNLNKIKIQSSADYWLGNPDSKYFKMAELAIEEEWKVKPLYIREGGSIPAVRWLEKFCEAPAIHIPFGQSSDQAHLPNERIRLRNLHAGRRIIKTLLKNIQ</sequence>
<evidence type="ECO:0000313" key="10">
    <source>
        <dbReference type="Proteomes" id="UP000603453"/>
    </source>
</evidence>
<evidence type="ECO:0000313" key="9">
    <source>
        <dbReference type="EMBL" id="KAG2193649.1"/>
    </source>
</evidence>
<dbReference type="InterPro" id="IPR001680">
    <property type="entry name" value="WD40_rpt"/>
</dbReference>
<accession>A0A8H7QJ32</accession>